<name>A0A223D1M5_9BACL</name>
<dbReference type="CDD" id="cd07971">
    <property type="entry name" value="OBF_DNA_ligase_LigD"/>
    <property type="match status" value="1"/>
</dbReference>
<accession>A0A223D1M5</accession>
<comment type="similarity">
    <text evidence="1">Belongs to the ATP-dependent DNA ligase family.</text>
</comment>
<dbReference type="RefSeq" id="WP_094236522.1">
    <property type="nucleotide sequence ID" value="NZ_CP022657.1"/>
</dbReference>
<reference evidence="6 7" key="1">
    <citation type="journal article" date="2015" name="Int. J. Syst. Evol. Microbiol.">
        <title>Tumebacillus algifaecis sp. nov., isolated from decomposing algal scum.</title>
        <authorList>
            <person name="Wu Y.F."/>
            <person name="Zhang B."/>
            <person name="Xing P."/>
            <person name="Wu Q.L."/>
            <person name="Liu S.J."/>
        </authorList>
    </citation>
    <scope>NUCLEOTIDE SEQUENCE [LARGE SCALE GENOMIC DNA]</scope>
    <source>
        <strain evidence="6 7">THMBR28</strain>
    </source>
</reference>
<evidence type="ECO:0000313" key="6">
    <source>
        <dbReference type="EMBL" id="ASS75274.1"/>
    </source>
</evidence>
<evidence type="ECO:0000256" key="1">
    <source>
        <dbReference type="ARBA" id="ARBA00007572"/>
    </source>
</evidence>
<evidence type="ECO:0000256" key="4">
    <source>
        <dbReference type="ARBA" id="ARBA00034003"/>
    </source>
</evidence>
<dbReference type="Gene3D" id="2.40.50.140">
    <property type="entry name" value="Nucleic acid-binding proteins"/>
    <property type="match status" value="1"/>
</dbReference>
<dbReference type="GO" id="GO:0006281">
    <property type="term" value="P:DNA repair"/>
    <property type="evidence" value="ECO:0007669"/>
    <property type="project" value="InterPro"/>
</dbReference>
<dbReference type="GO" id="GO:0005524">
    <property type="term" value="F:ATP binding"/>
    <property type="evidence" value="ECO:0007669"/>
    <property type="project" value="InterPro"/>
</dbReference>
<keyword evidence="3" id="KW-0436">Ligase</keyword>
<dbReference type="InterPro" id="IPR016059">
    <property type="entry name" value="DNA_ligase_ATP-dep_CS"/>
</dbReference>
<dbReference type="GO" id="GO:0003910">
    <property type="term" value="F:DNA ligase (ATP) activity"/>
    <property type="evidence" value="ECO:0007669"/>
    <property type="project" value="UniProtKB-EC"/>
</dbReference>
<comment type="catalytic activity">
    <reaction evidence="4">
        <text>ATP + (deoxyribonucleotide)n-3'-hydroxyl + 5'-phospho-(deoxyribonucleotide)m = (deoxyribonucleotide)n+m + AMP + diphosphate.</text>
        <dbReference type="EC" id="6.5.1.1"/>
    </reaction>
</comment>
<dbReference type="OrthoDB" id="9802472at2"/>
<dbReference type="PROSITE" id="PS50160">
    <property type="entry name" value="DNA_LIGASE_A3"/>
    <property type="match status" value="1"/>
</dbReference>
<organism evidence="6 7">
    <name type="scientific">Tumebacillus algifaecis</name>
    <dbReference type="NCBI Taxonomy" id="1214604"/>
    <lineage>
        <taxon>Bacteria</taxon>
        <taxon>Bacillati</taxon>
        <taxon>Bacillota</taxon>
        <taxon>Bacilli</taxon>
        <taxon>Bacillales</taxon>
        <taxon>Alicyclobacillaceae</taxon>
        <taxon>Tumebacillus</taxon>
    </lineage>
</organism>
<evidence type="ECO:0000313" key="7">
    <source>
        <dbReference type="Proteomes" id="UP000214688"/>
    </source>
</evidence>
<proteinExistence type="inferred from homology"/>
<dbReference type="AlphaFoldDB" id="A0A223D1M5"/>
<dbReference type="PANTHER" id="PTHR45674">
    <property type="entry name" value="DNA LIGASE 1/3 FAMILY MEMBER"/>
    <property type="match status" value="1"/>
</dbReference>
<dbReference type="PANTHER" id="PTHR45674:SF4">
    <property type="entry name" value="DNA LIGASE 1"/>
    <property type="match status" value="1"/>
</dbReference>
<gene>
    <name evidence="6" type="ORF">CIG75_09940</name>
</gene>
<dbReference type="InterPro" id="IPR050191">
    <property type="entry name" value="ATP-dep_DNA_ligase"/>
</dbReference>
<dbReference type="SUPFAM" id="SSF50249">
    <property type="entry name" value="Nucleic acid-binding proteins"/>
    <property type="match status" value="1"/>
</dbReference>
<dbReference type="Pfam" id="PF04679">
    <property type="entry name" value="DNA_ligase_A_C"/>
    <property type="match status" value="1"/>
</dbReference>
<dbReference type="EC" id="6.5.1.1" evidence="2"/>
<dbReference type="Pfam" id="PF01068">
    <property type="entry name" value="DNA_ligase_A_M"/>
    <property type="match status" value="1"/>
</dbReference>
<keyword evidence="7" id="KW-1185">Reference proteome</keyword>
<dbReference type="Proteomes" id="UP000214688">
    <property type="component" value="Chromosome"/>
</dbReference>
<evidence type="ECO:0000259" key="5">
    <source>
        <dbReference type="PROSITE" id="PS50160"/>
    </source>
</evidence>
<protein>
    <recommendedName>
        <fullName evidence="2">DNA ligase (ATP)</fullName>
        <ecNumber evidence="2">6.5.1.1</ecNumber>
    </recommendedName>
</protein>
<dbReference type="Gene3D" id="3.30.470.30">
    <property type="entry name" value="DNA ligase/mRNA capping enzyme"/>
    <property type="match status" value="1"/>
</dbReference>
<feature type="domain" description="ATP-dependent DNA ligase family profile" evidence="5">
    <location>
        <begin position="107"/>
        <end position="248"/>
    </location>
</feature>
<evidence type="ECO:0000256" key="2">
    <source>
        <dbReference type="ARBA" id="ARBA00012727"/>
    </source>
</evidence>
<dbReference type="EMBL" id="CP022657">
    <property type="protein sequence ID" value="ASS75274.1"/>
    <property type="molecule type" value="Genomic_DNA"/>
</dbReference>
<dbReference type="InterPro" id="IPR012340">
    <property type="entry name" value="NA-bd_OB-fold"/>
</dbReference>
<dbReference type="CDD" id="cd07906">
    <property type="entry name" value="Adenylation_DNA_ligase_LigD_LigC"/>
    <property type="match status" value="1"/>
</dbReference>
<dbReference type="InterPro" id="IPR012310">
    <property type="entry name" value="DNA_ligase_ATP-dep_cent"/>
</dbReference>
<sequence>MSLPQPFEPMALFMVDKPFDDPNCIAQIKWDGVRMLAYLDATGLRLFNRRKNERTEQYPELQDLKGQVKARSLILDGEIVALGQGSKPTFTNILKRDLATRTDKIRLLTRQIPIYFMVFDLLYADDRWLVEEPLTTRQERLFDMIQPSEQVRLVENHASAVHLYQVMQEQGMEGIVIKEKMGRYHIGARHRTWIKVKNFRTLFAVVGGVTLRGGQVNALLLGVYQEGRLIYIGKAGSGLNHEMIVALTSFVRQLPKQAQPFAHRPKLPSATAYDEIVFFPPQLVVEVQFMEWTNDMTLRAPTIQGFCERDPKTCELHG</sequence>
<dbReference type="KEGG" id="tab:CIG75_09940"/>
<dbReference type="SUPFAM" id="SSF56091">
    <property type="entry name" value="DNA ligase/mRNA capping enzyme, catalytic domain"/>
    <property type="match status" value="1"/>
</dbReference>
<evidence type="ECO:0000256" key="3">
    <source>
        <dbReference type="ARBA" id="ARBA00022598"/>
    </source>
</evidence>
<dbReference type="InterPro" id="IPR012309">
    <property type="entry name" value="DNA_ligase_ATP-dep_C"/>
</dbReference>
<dbReference type="GO" id="GO:0006310">
    <property type="term" value="P:DNA recombination"/>
    <property type="evidence" value="ECO:0007669"/>
    <property type="project" value="InterPro"/>
</dbReference>
<dbReference type="PROSITE" id="PS00697">
    <property type="entry name" value="DNA_LIGASE_A1"/>
    <property type="match status" value="1"/>
</dbReference>